<dbReference type="Gene3D" id="2.30.30.40">
    <property type="entry name" value="SH3 Domains"/>
    <property type="match status" value="1"/>
</dbReference>
<accession>A0ABN9LWC4</accession>
<gene>
    <name evidence="2" type="ORF">RIMI_LOCUS12933221</name>
</gene>
<sequence>MTEYDDKEQIKILISPENYRFFSPDDIIGVIRRVDDNWAEGKLGDQVGIFPLLFVELNSTAKQLLESNKTKRKDMKNLPFTSPLRRSPSVKSSEPETMLRIPDGRRKTPRQFLITNALNTLNRIVHSPSSRQTPEISTPILISSSNTAIIEKARYLPSSQNQAYST</sequence>
<dbReference type="SUPFAM" id="SSF50044">
    <property type="entry name" value="SH3-domain"/>
    <property type="match status" value="1"/>
</dbReference>
<feature type="region of interest" description="Disordered" evidence="1">
    <location>
        <begin position="75"/>
        <end position="106"/>
    </location>
</feature>
<proteinExistence type="predicted"/>
<keyword evidence="3" id="KW-1185">Reference proteome</keyword>
<evidence type="ECO:0008006" key="4">
    <source>
        <dbReference type="Google" id="ProtNLM"/>
    </source>
</evidence>
<organism evidence="2 3">
    <name type="scientific">Ranitomeya imitator</name>
    <name type="common">mimic poison frog</name>
    <dbReference type="NCBI Taxonomy" id="111125"/>
    <lineage>
        <taxon>Eukaryota</taxon>
        <taxon>Metazoa</taxon>
        <taxon>Chordata</taxon>
        <taxon>Craniata</taxon>
        <taxon>Vertebrata</taxon>
        <taxon>Euteleostomi</taxon>
        <taxon>Amphibia</taxon>
        <taxon>Batrachia</taxon>
        <taxon>Anura</taxon>
        <taxon>Neobatrachia</taxon>
        <taxon>Hyloidea</taxon>
        <taxon>Dendrobatidae</taxon>
        <taxon>Dendrobatinae</taxon>
        <taxon>Ranitomeya</taxon>
    </lineage>
</organism>
<dbReference type="InterPro" id="IPR036028">
    <property type="entry name" value="SH3-like_dom_sf"/>
</dbReference>
<dbReference type="EMBL" id="CAUEEQ010031326">
    <property type="protein sequence ID" value="CAJ0950201.1"/>
    <property type="molecule type" value="Genomic_DNA"/>
</dbReference>
<comment type="caution">
    <text evidence="2">The sequence shown here is derived from an EMBL/GenBank/DDBJ whole genome shotgun (WGS) entry which is preliminary data.</text>
</comment>
<reference evidence="2" key="1">
    <citation type="submission" date="2023-07" db="EMBL/GenBank/DDBJ databases">
        <authorList>
            <person name="Stuckert A."/>
        </authorList>
    </citation>
    <scope>NUCLEOTIDE SEQUENCE</scope>
</reference>
<dbReference type="Proteomes" id="UP001176940">
    <property type="component" value="Unassembled WGS sequence"/>
</dbReference>
<dbReference type="PANTHER" id="PTHR14167:SF60">
    <property type="entry name" value="E3 UBIQUITIN-PROTEIN LIGASE SH3RF2"/>
    <property type="match status" value="1"/>
</dbReference>
<dbReference type="InterPro" id="IPR050384">
    <property type="entry name" value="Endophilin_SH3RF"/>
</dbReference>
<name>A0ABN9LWC4_9NEOB</name>
<dbReference type="PANTHER" id="PTHR14167">
    <property type="entry name" value="SH3 DOMAIN-CONTAINING"/>
    <property type="match status" value="1"/>
</dbReference>
<evidence type="ECO:0000313" key="3">
    <source>
        <dbReference type="Proteomes" id="UP001176940"/>
    </source>
</evidence>
<protein>
    <recommendedName>
        <fullName evidence="4">SH3 domain-containing protein</fullName>
    </recommendedName>
</protein>
<evidence type="ECO:0000256" key="1">
    <source>
        <dbReference type="SAM" id="MobiDB-lite"/>
    </source>
</evidence>
<evidence type="ECO:0000313" key="2">
    <source>
        <dbReference type="EMBL" id="CAJ0950201.1"/>
    </source>
</evidence>